<protein>
    <recommendedName>
        <fullName evidence="3">thioredoxin-dependent peroxiredoxin</fullName>
        <ecNumber evidence="3">1.11.1.24</ecNumber>
    </recommendedName>
    <alternativeName>
        <fullName evidence="9">Thioredoxin peroxidase</fullName>
    </alternativeName>
    <alternativeName>
        <fullName evidence="11">Thioredoxin-dependent peroxiredoxin Bcp</fullName>
    </alternativeName>
</protein>
<dbReference type="GO" id="GO:0034599">
    <property type="term" value="P:cellular response to oxidative stress"/>
    <property type="evidence" value="ECO:0007669"/>
    <property type="project" value="TreeGrafter"/>
</dbReference>
<accession>A0A106BLM4</accession>
<keyword evidence="4" id="KW-0575">Peroxidase</keyword>
<comment type="catalytic activity">
    <reaction evidence="12">
        <text>a hydroperoxide + [thioredoxin]-dithiol = an alcohol + [thioredoxin]-disulfide + H2O</text>
        <dbReference type="Rhea" id="RHEA:62620"/>
        <dbReference type="Rhea" id="RHEA-COMP:10698"/>
        <dbReference type="Rhea" id="RHEA-COMP:10700"/>
        <dbReference type="ChEBI" id="CHEBI:15377"/>
        <dbReference type="ChEBI" id="CHEBI:29950"/>
        <dbReference type="ChEBI" id="CHEBI:30879"/>
        <dbReference type="ChEBI" id="CHEBI:35924"/>
        <dbReference type="ChEBI" id="CHEBI:50058"/>
        <dbReference type="EC" id="1.11.1.24"/>
    </reaction>
</comment>
<name>A0A106BLM4_THIDE</name>
<comment type="subunit">
    <text evidence="2">Monomer.</text>
</comment>
<organism evidence="15 16">
    <name type="scientific">Thiobacillus denitrificans</name>
    <dbReference type="NCBI Taxonomy" id="36861"/>
    <lineage>
        <taxon>Bacteria</taxon>
        <taxon>Pseudomonadati</taxon>
        <taxon>Pseudomonadota</taxon>
        <taxon>Betaproteobacteria</taxon>
        <taxon>Nitrosomonadales</taxon>
        <taxon>Thiobacillaceae</taxon>
        <taxon>Thiobacillus</taxon>
    </lineage>
</organism>
<dbReference type="PROSITE" id="PS51352">
    <property type="entry name" value="THIOREDOXIN_2"/>
    <property type="match status" value="1"/>
</dbReference>
<dbReference type="InterPro" id="IPR050924">
    <property type="entry name" value="Peroxiredoxin_BCP/PrxQ"/>
</dbReference>
<evidence type="ECO:0000259" key="14">
    <source>
        <dbReference type="PROSITE" id="PS51352"/>
    </source>
</evidence>
<evidence type="ECO:0000313" key="16">
    <source>
        <dbReference type="Proteomes" id="UP000064243"/>
    </source>
</evidence>
<evidence type="ECO:0000256" key="8">
    <source>
        <dbReference type="ARBA" id="ARBA00023284"/>
    </source>
</evidence>
<evidence type="ECO:0000256" key="3">
    <source>
        <dbReference type="ARBA" id="ARBA00013017"/>
    </source>
</evidence>
<dbReference type="FunFam" id="3.40.30.10:FF:000007">
    <property type="entry name" value="Thioredoxin-dependent thiol peroxidase"/>
    <property type="match status" value="1"/>
</dbReference>
<dbReference type="GO" id="GO:0008379">
    <property type="term" value="F:thioredoxin peroxidase activity"/>
    <property type="evidence" value="ECO:0007669"/>
    <property type="project" value="TreeGrafter"/>
</dbReference>
<dbReference type="InterPro" id="IPR000866">
    <property type="entry name" value="AhpC/TSA"/>
</dbReference>
<dbReference type="InterPro" id="IPR036249">
    <property type="entry name" value="Thioredoxin-like_sf"/>
</dbReference>
<dbReference type="Gene3D" id="3.40.30.10">
    <property type="entry name" value="Glutaredoxin"/>
    <property type="match status" value="1"/>
</dbReference>
<dbReference type="Pfam" id="PF00578">
    <property type="entry name" value="AhpC-TSA"/>
    <property type="match status" value="1"/>
</dbReference>
<keyword evidence="7" id="KW-1015">Disulfide bond</keyword>
<dbReference type="EMBL" id="LDUG01000033">
    <property type="protein sequence ID" value="KVW94734.1"/>
    <property type="molecule type" value="Genomic_DNA"/>
</dbReference>
<dbReference type="EC" id="1.11.1.24" evidence="3"/>
<keyword evidence="8" id="KW-0676">Redox-active center</keyword>
<comment type="caution">
    <text evidence="15">The sequence shown here is derived from an EMBL/GenBank/DDBJ whole genome shotgun (WGS) entry which is preliminary data.</text>
</comment>
<evidence type="ECO:0000256" key="2">
    <source>
        <dbReference type="ARBA" id="ARBA00011245"/>
    </source>
</evidence>
<dbReference type="RefSeq" id="WP_059756823.1">
    <property type="nucleotide sequence ID" value="NZ_LDUG01000033.1"/>
</dbReference>
<keyword evidence="16" id="KW-1185">Reference proteome</keyword>
<evidence type="ECO:0000256" key="1">
    <source>
        <dbReference type="ARBA" id="ARBA00003330"/>
    </source>
</evidence>
<comment type="function">
    <text evidence="1">Thiol-specific peroxidase that catalyzes the reduction of hydrogen peroxide and organic hydroperoxides to water and alcohols, respectively. Plays a role in cell protection against oxidative stress by detoxifying peroxides and as sensor of hydrogen peroxide-mediated signaling events.</text>
</comment>
<dbReference type="SUPFAM" id="SSF52833">
    <property type="entry name" value="Thioredoxin-like"/>
    <property type="match status" value="1"/>
</dbReference>
<dbReference type="Proteomes" id="UP000064243">
    <property type="component" value="Unassembled WGS sequence"/>
</dbReference>
<dbReference type="PANTHER" id="PTHR42801">
    <property type="entry name" value="THIOREDOXIN-DEPENDENT PEROXIDE REDUCTASE"/>
    <property type="match status" value="1"/>
</dbReference>
<evidence type="ECO:0000256" key="5">
    <source>
        <dbReference type="ARBA" id="ARBA00022862"/>
    </source>
</evidence>
<evidence type="ECO:0000256" key="4">
    <source>
        <dbReference type="ARBA" id="ARBA00022559"/>
    </source>
</evidence>
<evidence type="ECO:0000313" key="15">
    <source>
        <dbReference type="EMBL" id="KVW94734.1"/>
    </source>
</evidence>
<dbReference type="PATRIC" id="fig|36861.3.peg.2162"/>
<keyword evidence="5" id="KW-0049">Antioxidant</keyword>
<dbReference type="CDD" id="cd03017">
    <property type="entry name" value="PRX_BCP"/>
    <property type="match status" value="1"/>
</dbReference>
<keyword evidence="6" id="KW-0560">Oxidoreductase</keyword>
<proteinExistence type="inferred from homology"/>
<feature type="domain" description="Thioredoxin" evidence="14">
    <location>
        <begin position="1"/>
        <end position="151"/>
    </location>
</feature>
<evidence type="ECO:0000256" key="13">
    <source>
        <dbReference type="PIRSR" id="PIRSR000239-1"/>
    </source>
</evidence>
<dbReference type="InterPro" id="IPR024706">
    <property type="entry name" value="Peroxiredoxin_AhpC-typ"/>
</dbReference>
<evidence type="ECO:0000256" key="6">
    <source>
        <dbReference type="ARBA" id="ARBA00023002"/>
    </source>
</evidence>
<evidence type="ECO:0000256" key="7">
    <source>
        <dbReference type="ARBA" id="ARBA00023157"/>
    </source>
</evidence>
<evidence type="ECO:0000256" key="10">
    <source>
        <dbReference type="ARBA" id="ARBA00038489"/>
    </source>
</evidence>
<dbReference type="PANTHER" id="PTHR42801:SF4">
    <property type="entry name" value="AHPC_TSA FAMILY PROTEIN"/>
    <property type="match status" value="1"/>
</dbReference>
<evidence type="ECO:0000256" key="12">
    <source>
        <dbReference type="ARBA" id="ARBA00049091"/>
    </source>
</evidence>
<dbReference type="OrthoDB" id="9812811at2"/>
<reference evidence="15 16" key="1">
    <citation type="journal article" date="2015" name="Appl. Environ. Microbiol.">
        <title>Aerobic and Anaerobic Thiosulfate Oxidation by a Cold-Adapted, Subglacial Chemoautotroph.</title>
        <authorList>
            <person name="Harrold Z.R."/>
            <person name="Skidmore M.L."/>
            <person name="Hamilton T.L."/>
            <person name="Desch L."/>
            <person name="Amada K."/>
            <person name="van Gelder W."/>
            <person name="Glover K."/>
            <person name="Roden E.E."/>
            <person name="Boyd E.S."/>
        </authorList>
    </citation>
    <scope>NUCLEOTIDE SEQUENCE [LARGE SCALE GENOMIC DNA]</scope>
    <source>
        <strain evidence="15 16">RG</strain>
    </source>
</reference>
<dbReference type="GO" id="GO:0005737">
    <property type="term" value="C:cytoplasm"/>
    <property type="evidence" value="ECO:0007669"/>
    <property type="project" value="TreeGrafter"/>
</dbReference>
<dbReference type="AlphaFoldDB" id="A0A106BLM4"/>
<dbReference type="STRING" id="1123392.GCA_000376425_01343"/>
<gene>
    <name evidence="15" type="ORF">ABW22_11920</name>
</gene>
<dbReference type="PIRSF" id="PIRSF000239">
    <property type="entry name" value="AHPC"/>
    <property type="match status" value="1"/>
</dbReference>
<dbReference type="InterPro" id="IPR013766">
    <property type="entry name" value="Thioredoxin_domain"/>
</dbReference>
<dbReference type="GO" id="GO:0045454">
    <property type="term" value="P:cell redox homeostasis"/>
    <property type="evidence" value="ECO:0007669"/>
    <property type="project" value="TreeGrafter"/>
</dbReference>
<evidence type="ECO:0000256" key="11">
    <source>
        <dbReference type="ARBA" id="ARBA00042639"/>
    </source>
</evidence>
<feature type="active site" description="Cysteine sulfenic acid (-SOH) intermediate; for peroxidase activity" evidence="13">
    <location>
        <position position="42"/>
    </location>
</feature>
<comment type="similarity">
    <text evidence="10">Belongs to the peroxiredoxin family. BCP/PrxQ subfamily.</text>
</comment>
<sequence>MSESVIKDFELPSTGNATFKLSDHCGKNVVVYFYPKDNTSGCTLEGQEFRDLYGDFTKANTIVVGVSRDSLKSHEGFKAEFDFPFELLADTDEKVCELFGVMKLKNMYGKQVRGVERSTFVFDVNGKLVKGWRGLKAPGHAAEVLAFVKTL</sequence>
<evidence type="ECO:0000256" key="9">
    <source>
        <dbReference type="ARBA" id="ARBA00032824"/>
    </source>
</evidence>